<dbReference type="EMBL" id="LATX01000598">
    <property type="protein sequence ID" value="KTB45822.1"/>
    <property type="molecule type" value="Genomic_DNA"/>
</dbReference>
<dbReference type="Proteomes" id="UP000054988">
    <property type="component" value="Unassembled WGS sequence"/>
</dbReference>
<comment type="caution">
    <text evidence="1">The sequence shown here is derived from an EMBL/GenBank/DDBJ whole genome shotgun (WGS) entry which is preliminary data.</text>
</comment>
<dbReference type="PANTHER" id="PTHR33096:SF1">
    <property type="entry name" value="CXC1-LIKE CYSTEINE CLUSTER ASSOCIATED WITH KDZ TRANSPOSASES DOMAIN-CONTAINING PROTEIN"/>
    <property type="match status" value="1"/>
</dbReference>
<evidence type="ECO:0000313" key="1">
    <source>
        <dbReference type="EMBL" id="KTB45822.1"/>
    </source>
</evidence>
<protein>
    <submittedName>
        <fullName evidence="1">Uncharacterized protein</fullName>
    </submittedName>
</protein>
<evidence type="ECO:0000313" key="2">
    <source>
        <dbReference type="Proteomes" id="UP000054988"/>
    </source>
</evidence>
<sequence length="234" mass="26597">MLIAVDSNDSMKQLERRQKVGGQVLGILKEWLEKRVGGGDYFMSSEDVDQWDQSNWPMWPGYQPPKGKVQQAPCSDDWLNMKEAKTKKAFGAFDKTGIFVALCRHQFILKLLNMIQTGEQSKYFLSFLYNILTATKEDREQRGLSKPRGSLGVGYNIACHLVNLLMRSLLGKMAEEEQVKLLMGILHGYGHKRLCQLDFLMIYILGAGNEDLEVCEQFFSITNGLAPVVRHSSR</sequence>
<reference evidence="1 2" key="1">
    <citation type="submission" date="2015-12" db="EMBL/GenBank/DDBJ databases">
        <title>Draft genome sequence of Moniliophthora roreri, the causal agent of frosty pod rot of cacao.</title>
        <authorList>
            <person name="Aime M.C."/>
            <person name="Diaz-Valderrama J.R."/>
            <person name="Kijpornyongpan T."/>
            <person name="Phillips-Mora W."/>
        </authorList>
    </citation>
    <scope>NUCLEOTIDE SEQUENCE [LARGE SCALE GENOMIC DNA]</scope>
    <source>
        <strain evidence="1 2">MCA 2952</strain>
    </source>
</reference>
<dbReference type="AlphaFoldDB" id="A0A0W0GB76"/>
<dbReference type="InterPro" id="IPR040521">
    <property type="entry name" value="KDZ"/>
</dbReference>
<organism evidence="1 2">
    <name type="scientific">Moniliophthora roreri</name>
    <name type="common">Frosty pod rot fungus</name>
    <name type="synonym">Monilia roreri</name>
    <dbReference type="NCBI Taxonomy" id="221103"/>
    <lineage>
        <taxon>Eukaryota</taxon>
        <taxon>Fungi</taxon>
        <taxon>Dikarya</taxon>
        <taxon>Basidiomycota</taxon>
        <taxon>Agaricomycotina</taxon>
        <taxon>Agaricomycetes</taxon>
        <taxon>Agaricomycetidae</taxon>
        <taxon>Agaricales</taxon>
        <taxon>Marasmiineae</taxon>
        <taxon>Marasmiaceae</taxon>
        <taxon>Moniliophthora</taxon>
    </lineage>
</organism>
<proteinExistence type="predicted"/>
<name>A0A0W0GB76_MONRR</name>
<gene>
    <name evidence="1" type="ORF">WG66_1601</name>
</gene>
<accession>A0A0W0GB76</accession>
<dbReference type="Pfam" id="PF18758">
    <property type="entry name" value="KDZ"/>
    <property type="match status" value="1"/>
</dbReference>
<dbReference type="PANTHER" id="PTHR33096">
    <property type="entry name" value="CXC2 DOMAIN-CONTAINING PROTEIN"/>
    <property type="match status" value="1"/>
</dbReference>